<evidence type="ECO:0000313" key="6">
    <source>
        <dbReference type="EMBL" id="QFQ11819.1"/>
    </source>
</evidence>
<dbReference type="OrthoDB" id="9810913at2"/>
<sequence>MIPYYPLKSICATYEPDLSMKIKDVIDSGRFLRGDANNEFAKQFCEFVGSKHFVGVGNGLDAIALILMSMKILYDWKDDNEVIVPAFTFIASAEGVARAGLTPVFCDIADDFLIDADTIEQHITPKTRAILTVHLYGKVCDMERINNLAKKFDLKVVEDAAQAHGATYKGKMAGSLADAAAFSFYPGKNLGALGDAGGVMTDDDNLAELTTALSNYGSKEKYHHEFQGINSRMDEIQAAVLIARLKHLSRENNRRQQIAKIYSSLISNKACKIPYKGDINSSVFHIYPLLCEKREKLANYLKDNGIETLCHYPAPLHLQPAYSNHKSKKFNISEQVAAMELSLPIHPLLSDEEARFVAEILNNFSY</sequence>
<keyword evidence="6" id="KW-0032">Aminotransferase</keyword>
<dbReference type="CDD" id="cd00616">
    <property type="entry name" value="AHBA_syn"/>
    <property type="match status" value="1"/>
</dbReference>
<name>A0A5P8E491_9BACT</name>
<dbReference type="PANTHER" id="PTHR30244">
    <property type="entry name" value="TRANSAMINASE"/>
    <property type="match status" value="1"/>
</dbReference>
<dbReference type="Proteomes" id="UP000249375">
    <property type="component" value="Chromosome"/>
</dbReference>
<dbReference type="InterPro" id="IPR015421">
    <property type="entry name" value="PyrdxlP-dep_Trfase_major"/>
</dbReference>
<dbReference type="InterPro" id="IPR000653">
    <property type="entry name" value="DegT/StrS_aminotransferase"/>
</dbReference>
<dbReference type="RefSeq" id="WP_111897805.1">
    <property type="nucleotide sequence ID" value="NZ_CP033459.1"/>
</dbReference>
<dbReference type="AlphaFoldDB" id="A0A5P8E491"/>
<dbReference type="SUPFAM" id="SSF53383">
    <property type="entry name" value="PLP-dependent transferases"/>
    <property type="match status" value="1"/>
</dbReference>
<organism evidence="6 7">
    <name type="scientific">Pseudoprevotella muciniphila</name>
    <dbReference type="NCBI Taxonomy" id="2133944"/>
    <lineage>
        <taxon>Bacteria</taxon>
        <taxon>Pseudomonadati</taxon>
        <taxon>Bacteroidota</taxon>
        <taxon>Bacteroidia</taxon>
        <taxon>Bacteroidales</taxon>
        <taxon>Prevotellaceae</taxon>
        <taxon>Pseudoprevotella</taxon>
    </lineage>
</organism>
<evidence type="ECO:0000256" key="4">
    <source>
        <dbReference type="PIRSR" id="PIRSR000390-2"/>
    </source>
</evidence>
<evidence type="ECO:0000256" key="2">
    <source>
        <dbReference type="ARBA" id="ARBA00037999"/>
    </source>
</evidence>
<dbReference type="PIRSF" id="PIRSF000390">
    <property type="entry name" value="PLP_StrS"/>
    <property type="match status" value="1"/>
</dbReference>
<keyword evidence="7" id="KW-1185">Reference proteome</keyword>
<evidence type="ECO:0000256" key="1">
    <source>
        <dbReference type="ARBA" id="ARBA00022898"/>
    </source>
</evidence>
<protein>
    <submittedName>
        <fullName evidence="6">DegT/DnrJ/EryC1/StrS family aminotransferase</fullName>
    </submittedName>
</protein>
<dbReference type="InterPro" id="IPR015424">
    <property type="entry name" value="PyrdxlP-dep_Trfase"/>
</dbReference>
<accession>A0A5P8E491</accession>
<dbReference type="GO" id="GO:0008483">
    <property type="term" value="F:transaminase activity"/>
    <property type="evidence" value="ECO:0007669"/>
    <property type="project" value="UniProtKB-KW"/>
</dbReference>
<dbReference type="Pfam" id="PF01041">
    <property type="entry name" value="DegT_DnrJ_EryC1"/>
    <property type="match status" value="1"/>
</dbReference>
<evidence type="ECO:0000256" key="5">
    <source>
        <dbReference type="RuleBase" id="RU004508"/>
    </source>
</evidence>
<feature type="active site" description="Proton acceptor" evidence="3">
    <location>
        <position position="188"/>
    </location>
</feature>
<feature type="modified residue" description="N6-(pyridoxal phosphate)lysine" evidence="4">
    <location>
        <position position="188"/>
    </location>
</feature>
<gene>
    <name evidence="6" type="ORF">C7Y71_001605</name>
</gene>
<dbReference type="GO" id="GO:0000271">
    <property type="term" value="P:polysaccharide biosynthetic process"/>
    <property type="evidence" value="ECO:0007669"/>
    <property type="project" value="TreeGrafter"/>
</dbReference>
<dbReference type="Gene3D" id="3.90.1150.10">
    <property type="entry name" value="Aspartate Aminotransferase, domain 1"/>
    <property type="match status" value="1"/>
</dbReference>
<keyword evidence="1 4" id="KW-0663">Pyridoxal phosphate</keyword>
<dbReference type="Gene3D" id="3.40.640.10">
    <property type="entry name" value="Type I PLP-dependent aspartate aminotransferase-like (Major domain)"/>
    <property type="match status" value="1"/>
</dbReference>
<reference evidence="6 7" key="1">
    <citation type="submission" date="2018-11" db="EMBL/GenBank/DDBJ databases">
        <authorList>
            <person name="Na S.W."/>
            <person name="Baik M."/>
        </authorList>
    </citation>
    <scope>NUCLEOTIDE SEQUENCE [LARGE SCALE GENOMIC DNA]</scope>
    <source>
        <strain evidence="6 7">E39</strain>
    </source>
</reference>
<dbReference type="KEGG" id="alq:C7Y71_001605"/>
<dbReference type="EMBL" id="CP033459">
    <property type="protein sequence ID" value="QFQ11819.1"/>
    <property type="molecule type" value="Genomic_DNA"/>
</dbReference>
<evidence type="ECO:0000313" key="7">
    <source>
        <dbReference type="Proteomes" id="UP000249375"/>
    </source>
</evidence>
<dbReference type="InterPro" id="IPR015422">
    <property type="entry name" value="PyrdxlP-dep_Trfase_small"/>
</dbReference>
<evidence type="ECO:0000256" key="3">
    <source>
        <dbReference type="PIRSR" id="PIRSR000390-1"/>
    </source>
</evidence>
<comment type="similarity">
    <text evidence="2 5">Belongs to the DegT/DnrJ/EryC1 family.</text>
</comment>
<keyword evidence="6" id="KW-0808">Transferase</keyword>
<dbReference type="PANTHER" id="PTHR30244:SF36">
    <property type="entry name" value="3-OXO-GLUCOSE-6-PHOSPHATE:GLUTAMATE AMINOTRANSFERASE"/>
    <property type="match status" value="1"/>
</dbReference>
<proteinExistence type="inferred from homology"/>
<dbReference type="GO" id="GO:0030170">
    <property type="term" value="F:pyridoxal phosphate binding"/>
    <property type="evidence" value="ECO:0007669"/>
    <property type="project" value="TreeGrafter"/>
</dbReference>